<proteinExistence type="predicted"/>
<dbReference type="InterPro" id="IPR042099">
    <property type="entry name" value="ANL_N_sf"/>
</dbReference>
<gene>
    <name evidence="2" type="ORF">DM484_29110</name>
</gene>
<organism evidence="2 3">
    <name type="scientific">Candidatus Methylumidiphilus alinenensis</name>
    <dbReference type="NCBI Taxonomy" id="2202197"/>
    <lineage>
        <taxon>Bacteria</taxon>
        <taxon>Pseudomonadati</taxon>
        <taxon>Pseudomonadota</taxon>
        <taxon>Gammaproteobacteria</taxon>
        <taxon>Methylococcales</taxon>
        <taxon>Candidatus Methylumidiphilus</taxon>
    </lineage>
</organism>
<dbReference type="Pfam" id="PF00501">
    <property type="entry name" value="AMP-binding"/>
    <property type="match status" value="1"/>
</dbReference>
<dbReference type="InterPro" id="IPR000873">
    <property type="entry name" value="AMP-dep_synth/lig_dom"/>
</dbReference>
<dbReference type="SUPFAM" id="SSF56801">
    <property type="entry name" value="Acetyl-CoA synthetase-like"/>
    <property type="match status" value="1"/>
</dbReference>
<accession>A0A2W4SDP8</accession>
<dbReference type="EMBL" id="QJPH01000569">
    <property type="protein sequence ID" value="PZN69837.1"/>
    <property type="molecule type" value="Genomic_DNA"/>
</dbReference>
<dbReference type="AlphaFoldDB" id="A0A2W4SDP8"/>
<evidence type="ECO:0000259" key="1">
    <source>
        <dbReference type="Pfam" id="PF00501"/>
    </source>
</evidence>
<reference evidence="2 3" key="1">
    <citation type="journal article" date="2018" name="Aquat. Microb. Ecol.">
        <title>Gammaproteobacterial methanotrophs dominate.</title>
        <authorList>
            <person name="Rissanen A.J."/>
            <person name="Saarenheimo J."/>
            <person name="Tiirola M."/>
            <person name="Peura S."/>
            <person name="Aalto S.L."/>
            <person name="Karvinen A."/>
            <person name="Nykanen H."/>
        </authorList>
    </citation>
    <scope>NUCLEOTIDE SEQUENCE [LARGE SCALE GENOMIC DNA]</scope>
    <source>
        <strain evidence="2">AMbin10</strain>
    </source>
</reference>
<evidence type="ECO:0000313" key="2">
    <source>
        <dbReference type="EMBL" id="PZN69837.1"/>
    </source>
</evidence>
<dbReference type="Gene3D" id="3.40.50.12780">
    <property type="entry name" value="N-terminal domain of ligase-like"/>
    <property type="match status" value="1"/>
</dbReference>
<sequence length="101" mass="11353">MPLRYVIFSGEPVQAGPLHRWFMRHGEDAPWLVNMFAITETAGELTFKRLLKSDADPANATNIGIPLSDVRLHLLDEQLDPVDEGTLCGGPMRRARLSWKP</sequence>
<evidence type="ECO:0000313" key="3">
    <source>
        <dbReference type="Proteomes" id="UP000249396"/>
    </source>
</evidence>
<dbReference type="Proteomes" id="UP000249396">
    <property type="component" value="Unassembled WGS sequence"/>
</dbReference>
<feature type="domain" description="AMP-dependent synthetase/ligase" evidence="1">
    <location>
        <begin position="3"/>
        <end position="86"/>
    </location>
</feature>
<comment type="caution">
    <text evidence="2">The sequence shown here is derived from an EMBL/GenBank/DDBJ whole genome shotgun (WGS) entry which is preliminary data.</text>
</comment>
<name>A0A2W4SDP8_9GAMM</name>
<protein>
    <recommendedName>
        <fullName evidence="1">AMP-dependent synthetase/ligase domain-containing protein</fullName>
    </recommendedName>
</protein>